<keyword evidence="3" id="KW-1185">Reference proteome</keyword>
<dbReference type="InterPro" id="IPR008928">
    <property type="entry name" value="6-hairpin_glycosidase_sf"/>
</dbReference>
<keyword evidence="1" id="KW-0812">Transmembrane</keyword>
<dbReference type="GO" id="GO:0004553">
    <property type="term" value="F:hydrolase activity, hydrolyzing O-glycosyl compounds"/>
    <property type="evidence" value="ECO:0007669"/>
    <property type="project" value="UniProtKB-ARBA"/>
</dbReference>
<dbReference type="EMBL" id="KV454412">
    <property type="protein sequence ID" value="ODQ64295.1"/>
    <property type="molecule type" value="Genomic_DNA"/>
</dbReference>
<organism evidence="2 3">
    <name type="scientific">Nadsonia fulvescens var. elongata DSM 6958</name>
    <dbReference type="NCBI Taxonomy" id="857566"/>
    <lineage>
        <taxon>Eukaryota</taxon>
        <taxon>Fungi</taxon>
        <taxon>Dikarya</taxon>
        <taxon>Ascomycota</taxon>
        <taxon>Saccharomycotina</taxon>
        <taxon>Dipodascomycetes</taxon>
        <taxon>Dipodascales</taxon>
        <taxon>Dipodascales incertae sedis</taxon>
        <taxon>Nadsonia</taxon>
    </lineage>
</organism>
<dbReference type="STRING" id="857566.A0A1E3PFX3"/>
<name>A0A1E3PFX3_9ASCO</name>
<feature type="non-terminal residue" evidence="2">
    <location>
        <position position="284"/>
    </location>
</feature>
<dbReference type="PANTHER" id="PTHR31047">
    <property type="entry name" value="MEIOTICALLY UP-REGULATED GENE 157 PROTEIN"/>
    <property type="match status" value="1"/>
</dbReference>
<dbReference type="InterPro" id="IPR008313">
    <property type="entry name" value="GH125"/>
</dbReference>
<dbReference type="Gene3D" id="1.50.10.10">
    <property type="match status" value="1"/>
</dbReference>
<protein>
    <submittedName>
        <fullName evidence="2">Uncharacterized protein</fullName>
    </submittedName>
</protein>
<evidence type="ECO:0000256" key="1">
    <source>
        <dbReference type="SAM" id="Phobius"/>
    </source>
</evidence>
<dbReference type="Pfam" id="PF06824">
    <property type="entry name" value="Glyco_hydro_125"/>
    <property type="match status" value="1"/>
</dbReference>
<dbReference type="OrthoDB" id="7771656at2759"/>
<dbReference type="AlphaFoldDB" id="A0A1E3PFX3"/>
<keyword evidence="1" id="KW-0472">Membrane</keyword>
<sequence>MSYNILRRQNRTNRQFLMLIFLMSIMIFIVYTSFFPSTDNKKHLASHREPDSRYPSGEQLAHGKKTSLLKNQDKQAKIQKNGLLEKDPNRIIKDLHDWDEYKLEPESPFSKFGCKPYADYASRPHAPFSEGELRLPYQRPPKECRTFVSSSIDEVVENVKLRLKDKDLARLFENTFPNTLDTTIRWHKPRNNKGAAFDSDALELQPQTFVVTGDIDAEWLRDSTRQLKPYHKYANQDPKLKDLLLGAINTHVQFVSSEPYCNAFNPPRDSGISFKIPKGDDVTP</sequence>
<dbReference type="Proteomes" id="UP000095009">
    <property type="component" value="Unassembled WGS sequence"/>
</dbReference>
<accession>A0A1E3PFX3</accession>
<dbReference type="InterPro" id="IPR012341">
    <property type="entry name" value="6hp_glycosidase-like_sf"/>
</dbReference>
<reference evidence="2 3" key="1">
    <citation type="journal article" date="2016" name="Proc. Natl. Acad. Sci. U.S.A.">
        <title>Comparative genomics of biotechnologically important yeasts.</title>
        <authorList>
            <person name="Riley R."/>
            <person name="Haridas S."/>
            <person name="Wolfe K.H."/>
            <person name="Lopes M.R."/>
            <person name="Hittinger C.T."/>
            <person name="Goeker M."/>
            <person name="Salamov A.A."/>
            <person name="Wisecaver J.H."/>
            <person name="Long T.M."/>
            <person name="Calvey C.H."/>
            <person name="Aerts A.L."/>
            <person name="Barry K.W."/>
            <person name="Choi C."/>
            <person name="Clum A."/>
            <person name="Coughlan A.Y."/>
            <person name="Deshpande S."/>
            <person name="Douglass A.P."/>
            <person name="Hanson S.J."/>
            <person name="Klenk H.-P."/>
            <person name="LaButti K.M."/>
            <person name="Lapidus A."/>
            <person name="Lindquist E.A."/>
            <person name="Lipzen A.M."/>
            <person name="Meier-Kolthoff J.P."/>
            <person name="Ohm R.A."/>
            <person name="Otillar R.P."/>
            <person name="Pangilinan J.L."/>
            <person name="Peng Y."/>
            <person name="Rokas A."/>
            <person name="Rosa C.A."/>
            <person name="Scheuner C."/>
            <person name="Sibirny A.A."/>
            <person name="Slot J.C."/>
            <person name="Stielow J.B."/>
            <person name="Sun H."/>
            <person name="Kurtzman C.P."/>
            <person name="Blackwell M."/>
            <person name="Grigoriev I.V."/>
            <person name="Jeffries T.W."/>
        </authorList>
    </citation>
    <scope>NUCLEOTIDE SEQUENCE [LARGE SCALE GENOMIC DNA]</scope>
    <source>
        <strain evidence="2 3">DSM 6958</strain>
    </source>
</reference>
<dbReference type="SMART" id="SM01149">
    <property type="entry name" value="DUF1237"/>
    <property type="match status" value="1"/>
</dbReference>
<dbReference type="GO" id="GO:0005975">
    <property type="term" value="P:carbohydrate metabolic process"/>
    <property type="evidence" value="ECO:0007669"/>
    <property type="project" value="InterPro"/>
</dbReference>
<dbReference type="SUPFAM" id="SSF48208">
    <property type="entry name" value="Six-hairpin glycosidases"/>
    <property type="match status" value="1"/>
</dbReference>
<feature type="transmembrane region" description="Helical" evidence="1">
    <location>
        <begin position="16"/>
        <end position="34"/>
    </location>
</feature>
<keyword evidence="1" id="KW-1133">Transmembrane helix</keyword>
<gene>
    <name evidence="2" type="ORF">NADFUDRAFT_83820</name>
</gene>
<proteinExistence type="predicted"/>
<evidence type="ECO:0000313" key="2">
    <source>
        <dbReference type="EMBL" id="ODQ64295.1"/>
    </source>
</evidence>
<dbReference type="PANTHER" id="PTHR31047:SF0">
    <property type="entry name" value="MEIOTICALLY UP-REGULATED GENE 157 PROTEIN"/>
    <property type="match status" value="1"/>
</dbReference>
<evidence type="ECO:0000313" key="3">
    <source>
        <dbReference type="Proteomes" id="UP000095009"/>
    </source>
</evidence>